<keyword evidence="2" id="KW-1185">Reference proteome</keyword>
<dbReference type="AlphaFoldDB" id="A0A367JE54"/>
<evidence type="ECO:0000313" key="2">
    <source>
        <dbReference type="Proteomes" id="UP000253551"/>
    </source>
</evidence>
<accession>A0A367JE54</accession>
<evidence type="ECO:0000313" key="1">
    <source>
        <dbReference type="EMBL" id="RCH88218.1"/>
    </source>
</evidence>
<name>A0A367JE54_RHIST</name>
<protein>
    <submittedName>
        <fullName evidence="1">Uncharacterized protein</fullName>
    </submittedName>
</protein>
<dbReference type="EMBL" id="PJQM01003564">
    <property type="protein sequence ID" value="RCH88218.1"/>
    <property type="molecule type" value="Genomic_DNA"/>
</dbReference>
<proteinExistence type="predicted"/>
<comment type="caution">
    <text evidence="1">The sequence shown here is derived from an EMBL/GenBank/DDBJ whole genome shotgun (WGS) entry which is preliminary data.</text>
</comment>
<reference evidence="1 2" key="1">
    <citation type="journal article" date="2018" name="G3 (Bethesda)">
        <title>Phylogenetic and Phylogenomic Definition of Rhizopus Species.</title>
        <authorList>
            <person name="Gryganskyi A.P."/>
            <person name="Golan J."/>
            <person name="Dolatabadi S."/>
            <person name="Mondo S."/>
            <person name="Robb S."/>
            <person name="Idnurm A."/>
            <person name="Muszewska A."/>
            <person name="Steczkiewicz K."/>
            <person name="Masonjones S."/>
            <person name="Liao H.L."/>
            <person name="Gajdeczka M.T."/>
            <person name="Anike F."/>
            <person name="Vuek A."/>
            <person name="Anishchenko I.M."/>
            <person name="Voigt K."/>
            <person name="de Hoog G.S."/>
            <person name="Smith M.E."/>
            <person name="Heitman J."/>
            <person name="Vilgalys R."/>
            <person name="Stajich J.E."/>
        </authorList>
    </citation>
    <scope>NUCLEOTIDE SEQUENCE [LARGE SCALE GENOMIC DNA]</scope>
    <source>
        <strain evidence="1 2">LSU 92-RS-03</strain>
    </source>
</reference>
<organism evidence="1 2">
    <name type="scientific">Rhizopus stolonifer</name>
    <name type="common">Rhizopus nigricans</name>
    <dbReference type="NCBI Taxonomy" id="4846"/>
    <lineage>
        <taxon>Eukaryota</taxon>
        <taxon>Fungi</taxon>
        <taxon>Fungi incertae sedis</taxon>
        <taxon>Mucoromycota</taxon>
        <taxon>Mucoromycotina</taxon>
        <taxon>Mucoromycetes</taxon>
        <taxon>Mucorales</taxon>
        <taxon>Mucorineae</taxon>
        <taxon>Rhizopodaceae</taxon>
        <taxon>Rhizopus</taxon>
    </lineage>
</organism>
<sequence>MRRILHFPLPMTHEQDRLAIWHDICIKSFNQEPVEVDFVKHVLFEHKTTENSCTWKTHRKEFQHYFKQLDFVTTDNMTFTLSADELTLLRQERDKTRSYWHFHHRVQARRQIANLVHQMKSPLDMTQAERIQSVKEFVDTFGRDVTARSLFCGLSRLLYYQLNNKYVVEWNAPEAIFVDNDESKLPAYIRFLSSILGIDIVCQDQDPYSDIPAAPLTSDYNTMMSAQHEYSYQLRMSAYIADQFIKKVLYYIPKDLRAKDMNQELHVTDVLRLQQQRKTLCQRILDFLKRFFSFFKRH</sequence>
<gene>
    <name evidence="1" type="ORF">CU098_005390</name>
</gene>
<dbReference type="OrthoDB" id="2204724at2759"/>
<dbReference type="Proteomes" id="UP000253551">
    <property type="component" value="Unassembled WGS sequence"/>
</dbReference>